<keyword evidence="14" id="KW-1185">Reference proteome</keyword>
<accession>A0A4R6XH91</accession>
<evidence type="ECO:0000256" key="4">
    <source>
        <dbReference type="ARBA" id="ARBA00022898"/>
    </source>
</evidence>
<evidence type="ECO:0000256" key="1">
    <source>
        <dbReference type="ARBA" id="ARBA00001933"/>
    </source>
</evidence>
<keyword evidence="4" id="KW-0663">Pyridoxal phosphate</keyword>
<dbReference type="RefSeq" id="WP_133559846.1">
    <property type="nucleotide sequence ID" value="NZ_SNZA01000001.1"/>
</dbReference>
<dbReference type="GO" id="GO:0030170">
    <property type="term" value="F:pyridoxal phosphate binding"/>
    <property type="evidence" value="ECO:0007669"/>
    <property type="project" value="InterPro"/>
</dbReference>
<dbReference type="GO" id="GO:0008696">
    <property type="term" value="F:4-amino-4-deoxychorismate lyase activity"/>
    <property type="evidence" value="ECO:0007669"/>
    <property type="project" value="UniProtKB-UniRule"/>
</dbReference>
<evidence type="ECO:0000256" key="12">
    <source>
        <dbReference type="NCBIfam" id="TIGR03461"/>
    </source>
</evidence>
<dbReference type="AlphaFoldDB" id="A0A4R6XH91"/>
<dbReference type="Gene3D" id="3.20.10.10">
    <property type="entry name" value="D-amino Acid Aminotransferase, subunit A, domain 2"/>
    <property type="match status" value="1"/>
</dbReference>
<evidence type="ECO:0000256" key="3">
    <source>
        <dbReference type="ARBA" id="ARBA00011738"/>
    </source>
</evidence>
<comment type="similarity">
    <text evidence="2">Belongs to the class-IV pyridoxal-phosphate-dependent aminotransferase family.</text>
</comment>
<comment type="caution">
    <text evidence="13">The sequence shown here is derived from an EMBL/GenBank/DDBJ whole genome shotgun (WGS) entry which is preliminary data.</text>
</comment>
<dbReference type="EMBL" id="SNZA01000001">
    <property type="protein sequence ID" value="TDR15218.1"/>
    <property type="molecule type" value="Genomic_DNA"/>
</dbReference>
<protein>
    <recommendedName>
        <fullName evidence="11 12">Aminodeoxychorismate lyase</fullName>
        <ecNumber evidence="8 12">4.1.3.38</ecNumber>
    </recommendedName>
</protein>
<dbReference type="InterPro" id="IPR043131">
    <property type="entry name" value="BCAT-like_N"/>
</dbReference>
<dbReference type="Gene3D" id="3.30.470.10">
    <property type="match status" value="1"/>
</dbReference>
<evidence type="ECO:0000256" key="5">
    <source>
        <dbReference type="ARBA" id="ARBA00022909"/>
    </source>
</evidence>
<evidence type="ECO:0000256" key="11">
    <source>
        <dbReference type="ARBA" id="ARBA00069174"/>
    </source>
</evidence>
<evidence type="ECO:0000256" key="7">
    <source>
        <dbReference type="ARBA" id="ARBA00035633"/>
    </source>
</evidence>
<keyword evidence="5" id="KW-0289">Folate biosynthesis</keyword>
<dbReference type="FunFam" id="3.20.10.10:FF:000002">
    <property type="entry name" value="D-alanine aminotransferase"/>
    <property type="match status" value="1"/>
</dbReference>
<dbReference type="Proteomes" id="UP000295729">
    <property type="component" value="Unassembled WGS sequence"/>
</dbReference>
<evidence type="ECO:0000256" key="6">
    <source>
        <dbReference type="ARBA" id="ARBA00023239"/>
    </source>
</evidence>
<evidence type="ECO:0000313" key="13">
    <source>
        <dbReference type="EMBL" id="TDR15218.1"/>
    </source>
</evidence>
<dbReference type="PANTHER" id="PTHR42743:SF2">
    <property type="entry name" value="AMINODEOXYCHORISMATE LYASE"/>
    <property type="match status" value="1"/>
</dbReference>
<comment type="function">
    <text evidence="10">Involved in the biosynthesis of p-aminobenzoate (PABA), a precursor of tetrahydrofolate. Converts 4-amino-4-deoxychorismate into 4-aminobenzoate (PABA) and pyruvate.</text>
</comment>
<evidence type="ECO:0000256" key="10">
    <source>
        <dbReference type="ARBA" id="ARBA00054027"/>
    </source>
</evidence>
<dbReference type="InterPro" id="IPR050571">
    <property type="entry name" value="Class-IV_PLP-Dep_Aminotrnsfr"/>
</dbReference>
<dbReference type="GO" id="GO:0046656">
    <property type="term" value="P:folic acid biosynthetic process"/>
    <property type="evidence" value="ECO:0007669"/>
    <property type="project" value="UniProtKB-KW"/>
</dbReference>
<dbReference type="EC" id="4.1.3.38" evidence="8 12"/>
<dbReference type="GO" id="GO:0008153">
    <property type="term" value="P:4-aminobenzoate biosynthetic process"/>
    <property type="evidence" value="ECO:0007669"/>
    <property type="project" value="UniProtKB-UniRule"/>
</dbReference>
<evidence type="ECO:0000256" key="8">
    <source>
        <dbReference type="ARBA" id="ARBA00035676"/>
    </source>
</evidence>
<evidence type="ECO:0000256" key="9">
    <source>
        <dbReference type="ARBA" id="ARBA00049529"/>
    </source>
</evidence>
<reference evidence="13 14" key="1">
    <citation type="submission" date="2019-03" db="EMBL/GenBank/DDBJ databases">
        <title>Genomic Encyclopedia of Type Strains, Phase IV (KMG-IV): sequencing the most valuable type-strain genomes for metagenomic binning, comparative biology and taxonomic classification.</title>
        <authorList>
            <person name="Goeker M."/>
        </authorList>
    </citation>
    <scope>NUCLEOTIDE SEQUENCE [LARGE SCALE GENOMIC DNA]</scope>
    <source>
        <strain evidence="13 14">DSM 5604</strain>
    </source>
</reference>
<dbReference type="GO" id="GO:0005829">
    <property type="term" value="C:cytosol"/>
    <property type="evidence" value="ECO:0007669"/>
    <property type="project" value="TreeGrafter"/>
</dbReference>
<name>A0A4R6XH91_9GAMM</name>
<dbReference type="OrthoDB" id="9805628at2"/>
<dbReference type="InterPro" id="IPR043132">
    <property type="entry name" value="BCAT-like_C"/>
</dbReference>
<dbReference type="Pfam" id="PF01063">
    <property type="entry name" value="Aminotran_4"/>
    <property type="match status" value="1"/>
</dbReference>
<dbReference type="SUPFAM" id="SSF56752">
    <property type="entry name" value="D-aminoacid aminotransferase-like PLP-dependent enzymes"/>
    <property type="match status" value="1"/>
</dbReference>
<comment type="pathway">
    <text evidence="7">Cofactor biosynthesis; tetrahydrofolate biosynthesis; 4-aminobenzoate from chorismate: step 2/2.</text>
</comment>
<dbReference type="PANTHER" id="PTHR42743">
    <property type="entry name" value="AMINO-ACID AMINOTRANSFERASE"/>
    <property type="match status" value="1"/>
</dbReference>
<dbReference type="InterPro" id="IPR036038">
    <property type="entry name" value="Aminotransferase-like"/>
</dbReference>
<comment type="subunit">
    <text evidence="3">Homodimer.</text>
</comment>
<dbReference type="InterPro" id="IPR017824">
    <property type="entry name" value="Aminodeoxychorismate_lyase_IV"/>
</dbReference>
<proteinExistence type="inferred from homology"/>
<comment type="catalytic activity">
    <reaction evidence="9">
        <text>4-amino-4-deoxychorismate = 4-aminobenzoate + pyruvate + H(+)</text>
        <dbReference type="Rhea" id="RHEA:16201"/>
        <dbReference type="ChEBI" id="CHEBI:15361"/>
        <dbReference type="ChEBI" id="CHEBI:15378"/>
        <dbReference type="ChEBI" id="CHEBI:17836"/>
        <dbReference type="ChEBI" id="CHEBI:58406"/>
        <dbReference type="EC" id="4.1.3.38"/>
    </reaction>
</comment>
<gene>
    <name evidence="13" type="ORF">C8D85_0572</name>
</gene>
<dbReference type="InterPro" id="IPR001544">
    <property type="entry name" value="Aminotrans_IV"/>
</dbReference>
<keyword evidence="6 13" id="KW-0456">Lyase</keyword>
<sequence>MQWFRNFLPDTNVSLSDRGLAYGDGLFETLSVLHGDLVNLAIHQTRLKRGCNRLNFAVEDHLWQKIWSFVGQKAQEYPDSGLKIILTRGSGGRGYLPPDTSNFEFILGVFEKPNYAALHQVGVSLTTSPIDASINRSLAGLKHLNRLENVMAKSCLPASYYEAVLVDANGFIIECIQSNLFWFYKGRLRTAALMTSGVQGSLRSRILADFDGCIDIGRYALEDLMLADEIFVCNAMSQIMPVVRFDDKTFPIGPMTKQLMEKINPI</sequence>
<dbReference type="NCBIfam" id="TIGR03461">
    <property type="entry name" value="pabC_Proteo"/>
    <property type="match status" value="1"/>
</dbReference>
<evidence type="ECO:0000313" key="14">
    <source>
        <dbReference type="Proteomes" id="UP000295729"/>
    </source>
</evidence>
<organism evidence="13 14">
    <name type="scientific">Marinomonas communis</name>
    <dbReference type="NCBI Taxonomy" id="28254"/>
    <lineage>
        <taxon>Bacteria</taxon>
        <taxon>Pseudomonadati</taxon>
        <taxon>Pseudomonadota</taxon>
        <taxon>Gammaproteobacteria</taxon>
        <taxon>Oceanospirillales</taxon>
        <taxon>Oceanospirillaceae</taxon>
        <taxon>Marinomonas</taxon>
    </lineage>
</organism>
<evidence type="ECO:0000256" key="2">
    <source>
        <dbReference type="ARBA" id="ARBA00009320"/>
    </source>
</evidence>
<comment type="cofactor">
    <cofactor evidence="1">
        <name>pyridoxal 5'-phosphate</name>
        <dbReference type="ChEBI" id="CHEBI:597326"/>
    </cofactor>
</comment>